<feature type="signal peptide" evidence="2">
    <location>
        <begin position="1"/>
        <end position="18"/>
    </location>
</feature>
<feature type="chain" id="PRO_5039461694" description="GDSL esterase/lipase EXL3" evidence="2">
    <location>
        <begin position="19"/>
        <end position="355"/>
    </location>
</feature>
<dbReference type="FunFam" id="3.40.50.1110:FF:000003">
    <property type="entry name" value="GDSL esterase/lipase APG"/>
    <property type="match status" value="1"/>
</dbReference>
<keyword evidence="4" id="KW-1185">Reference proteome</keyword>
<dbReference type="PANTHER" id="PTHR45642:SF95">
    <property type="entry name" value="GDSL-LIKE LIPASE_ACYLHYDROLASE FAMILY PROTEIN, EXPRESSED"/>
    <property type="match status" value="1"/>
</dbReference>
<comment type="caution">
    <text evidence="3">The sequence shown here is derived from an EMBL/GenBank/DDBJ whole genome shotgun (WGS) entry which is preliminary data.</text>
</comment>
<dbReference type="GO" id="GO:0016788">
    <property type="term" value="F:hydrolase activity, acting on ester bonds"/>
    <property type="evidence" value="ECO:0007669"/>
    <property type="project" value="InterPro"/>
</dbReference>
<evidence type="ECO:0008006" key="5">
    <source>
        <dbReference type="Google" id="ProtNLM"/>
    </source>
</evidence>
<comment type="similarity">
    <text evidence="1">Belongs to the 'GDSL' lipolytic enzyme family.</text>
</comment>
<dbReference type="CDD" id="cd01837">
    <property type="entry name" value="SGNH_plant_lipase_like"/>
    <property type="match status" value="1"/>
</dbReference>
<dbReference type="Proteomes" id="UP001085076">
    <property type="component" value="Miscellaneous, Linkage group lg04"/>
</dbReference>
<keyword evidence="2" id="KW-0732">Signal</keyword>
<reference evidence="3" key="1">
    <citation type="submission" date="2021-03" db="EMBL/GenBank/DDBJ databases">
        <authorList>
            <person name="Li Z."/>
            <person name="Yang C."/>
        </authorList>
    </citation>
    <scope>NUCLEOTIDE SEQUENCE</scope>
    <source>
        <strain evidence="3">Dzin_1.0</strain>
        <tissue evidence="3">Leaf</tissue>
    </source>
</reference>
<evidence type="ECO:0000256" key="1">
    <source>
        <dbReference type="ARBA" id="ARBA00008668"/>
    </source>
</evidence>
<dbReference type="PANTHER" id="PTHR45642">
    <property type="entry name" value="GDSL ESTERASE/LIPASE EXL3"/>
    <property type="match status" value="1"/>
</dbReference>
<protein>
    <recommendedName>
        <fullName evidence="5">GDSL esterase/lipase EXL3</fullName>
    </recommendedName>
</protein>
<dbReference type="InterPro" id="IPR035669">
    <property type="entry name" value="SGNH_plant_lipase-like"/>
</dbReference>
<dbReference type="Pfam" id="PF00657">
    <property type="entry name" value="Lipase_GDSL"/>
    <property type="match status" value="1"/>
</dbReference>
<dbReference type="EMBL" id="JAGGNH010000004">
    <property type="protein sequence ID" value="KAJ0974221.1"/>
    <property type="molecule type" value="Genomic_DNA"/>
</dbReference>
<dbReference type="InterPro" id="IPR050592">
    <property type="entry name" value="GDSL_lipolytic_enzyme"/>
</dbReference>
<dbReference type="OrthoDB" id="1600564at2759"/>
<evidence type="ECO:0000256" key="2">
    <source>
        <dbReference type="SAM" id="SignalP"/>
    </source>
</evidence>
<dbReference type="AlphaFoldDB" id="A0A9D5HEY8"/>
<name>A0A9D5HEY8_9LILI</name>
<evidence type="ECO:0000313" key="4">
    <source>
        <dbReference type="Proteomes" id="UP001085076"/>
    </source>
</evidence>
<dbReference type="SUPFAM" id="SSF52266">
    <property type="entry name" value="SGNH hydrolase"/>
    <property type="match status" value="1"/>
</dbReference>
<gene>
    <name evidence="3" type="ORF">J5N97_016186</name>
</gene>
<reference evidence="3" key="2">
    <citation type="journal article" date="2022" name="Hortic Res">
        <title>The genome of Dioscorea zingiberensis sheds light on the biosynthesis, origin and evolution of the medicinally important diosgenin saponins.</title>
        <authorList>
            <person name="Li Y."/>
            <person name="Tan C."/>
            <person name="Li Z."/>
            <person name="Guo J."/>
            <person name="Li S."/>
            <person name="Chen X."/>
            <person name="Wang C."/>
            <person name="Dai X."/>
            <person name="Yang H."/>
            <person name="Song W."/>
            <person name="Hou L."/>
            <person name="Xu J."/>
            <person name="Tong Z."/>
            <person name="Xu A."/>
            <person name="Yuan X."/>
            <person name="Wang W."/>
            <person name="Yang Q."/>
            <person name="Chen L."/>
            <person name="Sun Z."/>
            <person name="Wang K."/>
            <person name="Pan B."/>
            <person name="Chen J."/>
            <person name="Bao Y."/>
            <person name="Liu F."/>
            <person name="Qi X."/>
            <person name="Gang D.R."/>
            <person name="Wen J."/>
            <person name="Li J."/>
        </authorList>
    </citation>
    <scope>NUCLEOTIDE SEQUENCE</scope>
    <source>
        <strain evidence="3">Dzin_1.0</strain>
    </source>
</reference>
<dbReference type="InterPro" id="IPR001087">
    <property type="entry name" value="GDSL"/>
</dbReference>
<accession>A0A9D5HEY8</accession>
<evidence type="ECO:0000313" key="3">
    <source>
        <dbReference type="EMBL" id="KAJ0974221.1"/>
    </source>
</evidence>
<proteinExistence type="inferred from homology"/>
<sequence>MRLILLFVFFHLAHQVLTSSPTQNGPRVPAVIIFGDSIVDPGNNNVLKTIAKGNFPPYGQDFPGHLPTGRFSNGKIPGDFLVSGLGLKEFLPPYLGNDLKPEDILTGVSFASSACGYDPLTDVISGVIPMEDQLKLFDGEYKEKLKSAAGDERSAEKIISDSLYIVCTGTDDFAVTYFTTPFRSLHYDVPSYVEFLVSSATTFLKKLYGSGAKKIGFVGLPPIGCLPSQRTAAGGLSRECVAVRNEAASLFNSRMQEEIQKLLMGMVNGTRIVFLDIYPILLDIIQQPQTYGFEEATKGCCGSGKLEVALTCNSLTATTCDDVSKFVFWDSFHPTEKAYKILTDKLFETYLPLLY</sequence>
<dbReference type="Gene3D" id="3.40.50.1110">
    <property type="entry name" value="SGNH hydrolase"/>
    <property type="match status" value="1"/>
</dbReference>
<organism evidence="3 4">
    <name type="scientific">Dioscorea zingiberensis</name>
    <dbReference type="NCBI Taxonomy" id="325984"/>
    <lineage>
        <taxon>Eukaryota</taxon>
        <taxon>Viridiplantae</taxon>
        <taxon>Streptophyta</taxon>
        <taxon>Embryophyta</taxon>
        <taxon>Tracheophyta</taxon>
        <taxon>Spermatophyta</taxon>
        <taxon>Magnoliopsida</taxon>
        <taxon>Liliopsida</taxon>
        <taxon>Dioscoreales</taxon>
        <taxon>Dioscoreaceae</taxon>
        <taxon>Dioscorea</taxon>
    </lineage>
</organism>
<dbReference type="InterPro" id="IPR036514">
    <property type="entry name" value="SGNH_hydro_sf"/>
</dbReference>